<dbReference type="PRINTS" id="PR00111">
    <property type="entry name" value="ABHYDROLASE"/>
</dbReference>
<reference evidence="2" key="1">
    <citation type="submission" date="2018-05" db="EMBL/GenBank/DDBJ databases">
        <authorList>
            <person name="Lanie J.A."/>
            <person name="Ng W.-L."/>
            <person name="Kazmierczak K.M."/>
            <person name="Andrzejewski T.M."/>
            <person name="Davidsen T.M."/>
            <person name="Wayne K.J."/>
            <person name="Tettelin H."/>
            <person name="Glass J.I."/>
            <person name="Rusch D."/>
            <person name="Podicherti R."/>
            <person name="Tsui H.-C.T."/>
            <person name="Winkler M.E."/>
        </authorList>
    </citation>
    <scope>NUCLEOTIDE SEQUENCE</scope>
</reference>
<dbReference type="SUPFAM" id="SSF53474">
    <property type="entry name" value="alpha/beta-Hydrolases"/>
    <property type="match status" value="1"/>
</dbReference>
<dbReference type="InterPro" id="IPR000073">
    <property type="entry name" value="AB_hydrolase_1"/>
</dbReference>
<evidence type="ECO:0000259" key="1">
    <source>
        <dbReference type="Pfam" id="PF00561"/>
    </source>
</evidence>
<dbReference type="InterPro" id="IPR050266">
    <property type="entry name" value="AB_hydrolase_sf"/>
</dbReference>
<feature type="non-terminal residue" evidence="2">
    <location>
        <position position="198"/>
    </location>
</feature>
<dbReference type="GO" id="GO:0016020">
    <property type="term" value="C:membrane"/>
    <property type="evidence" value="ECO:0007669"/>
    <property type="project" value="TreeGrafter"/>
</dbReference>
<dbReference type="InterPro" id="IPR029058">
    <property type="entry name" value="AB_hydrolase_fold"/>
</dbReference>
<sequence>MSHITWVLQTRYFAFHGYSVLAIDMPGHGYSEGPALNSIEEMGDWIAQVIDASDIKEASLIGHSQGCLVIMECAAKHPEKIKTLSLMGGAGAMPLNTELLSLAENGDPKAVDLMMDWVHGPAGHFGGHAVPGLHHINIGGTIVRNGSIKVLGKDFRACDSYKRGFESAVKIKCPVINILGESDRMCTVKEGRKLAEKI</sequence>
<organism evidence="2">
    <name type="scientific">marine metagenome</name>
    <dbReference type="NCBI Taxonomy" id="408172"/>
    <lineage>
        <taxon>unclassified sequences</taxon>
        <taxon>metagenomes</taxon>
        <taxon>ecological metagenomes</taxon>
    </lineage>
</organism>
<accession>A0A382K1A1</accession>
<dbReference type="PANTHER" id="PTHR43798">
    <property type="entry name" value="MONOACYLGLYCEROL LIPASE"/>
    <property type="match status" value="1"/>
</dbReference>
<dbReference type="PANTHER" id="PTHR43798:SF33">
    <property type="entry name" value="HYDROLASE, PUTATIVE (AFU_ORTHOLOGUE AFUA_2G14860)-RELATED"/>
    <property type="match status" value="1"/>
</dbReference>
<proteinExistence type="predicted"/>
<dbReference type="Pfam" id="PF00561">
    <property type="entry name" value="Abhydrolase_1"/>
    <property type="match status" value="1"/>
</dbReference>
<dbReference type="AlphaFoldDB" id="A0A382K1A1"/>
<dbReference type="Gene3D" id="3.40.50.1820">
    <property type="entry name" value="alpha/beta hydrolase"/>
    <property type="match status" value="1"/>
</dbReference>
<evidence type="ECO:0000313" key="2">
    <source>
        <dbReference type="EMBL" id="SVC16441.1"/>
    </source>
</evidence>
<name>A0A382K1A1_9ZZZZ</name>
<feature type="domain" description="AB hydrolase-1" evidence="1">
    <location>
        <begin position="11"/>
        <end position="104"/>
    </location>
</feature>
<protein>
    <recommendedName>
        <fullName evidence="1">AB hydrolase-1 domain-containing protein</fullName>
    </recommendedName>
</protein>
<gene>
    <name evidence="2" type="ORF">METZ01_LOCUS269295</name>
</gene>
<dbReference type="EMBL" id="UINC01076867">
    <property type="protein sequence ID" value="SVC16441.1"/>
    <property type="molecule type" value="Genomic_DNA"/>
</dbReference>